<keyword evidence="6" id="KW-1185">Reference proteome</keyword>
<reference evidence="5 6" key="1">
    <citation type="submission" date="2023-08" db="EMBL/GenBank/DDBJ databases">
        <title>Pleionea litopenaei sp. nov., isolated from stomach of juvenile Litopenaeus vannamei.</title>
        <authorList>
            <person name="Rho A.M."/>
            <person name="Hwang C.Y."/>
        </authorList>
    </citation>
    <scope>NUCLEOTIDE SEQUENCE [LARGE SCALE GENOMIC DNA]</scope>
    <source>
        <strain evidence="5 6">HL-JVS1</strain>
    </source>
</reference>
<evidence type="ECO:0000313" key="5">
    <source>
        <dbReference type="EMBL" id="WMS85828.1"/>
    </source>
</evidence>
<proteinExistence type="inferred from homology"/>
<sequence>MSILETMETVTTTENVSSVPTVEQPTLRESVNHAIKNYFDSLDGQTPSELYEMVLAEIEAPLLERVMEYTRGNQTKAAIILGLNRGTLRKKLKIYGLN</sequence>
<dbReference type="GO" id="GO:0043565">
    <property type="term" value="F:sequence-specific DNA binding"/>
    <property type="evidence" value="ECO:0007669"/>
    <property type="project" value="InterPro"/>
</dbReference>
<dbReference type="InterPro" id="IPR009057">
    <property type="entry name" value="Homeodomain-like_sf"/>
</dbReference>
<dbReference type="EMBL" id="CP133548">
    <property type="protein sequence ID" value="WMS85828.1"/>
    <property type="molecule type" value="Genomic_DNA"/>
</dbReference>
<dbReference type="InterPro" id="IPR050207">
    <property type="entry name" value="Trans_regulatory_Fis"/>
</dbReference>
<dbReference type="Proteomes" id="UP001239782">
    <property type="component" value="Chromosome"/>
</dbReference>
<dbReference type="AlphaFoldDB" id="A0AA51RQT3"/>
<dbReference type="SUPFAM" id="SSF46689">
    <property type="entry name" value="Homeodomain-like"/>
    <property type="match status" value="1"/>
</dbReference>
<evidence type="ECO:0000256" key="2">
    <source>
        <dbReference type="ARBA" id="ARBA00023125"/>
    </source>
</evidence>
<dbReference type="PANTHER" id="PTHR47918">
    <property type="entry name" value="DNA-BINDING PROTEIN FIS"/>
    <property type="match status" value="1"/>
</dbReference>
<organism evidence="5 6">
    <name type="scientific">Pleionea litopenaei</name>
    <dbReference type="NCBI Taxonomy" id="3070815"/>
    <lineage>
        <taxon>Bacteria</taxon>
        <taxon>Pseudomonadati</taxon>
        <taxon>Pseudomonadota</taxon>
        <taxon>Gammaproteobacteria</taxon>
        <taxon>Oceanospirillales</taxon>
        <taxon>Pleioneaceae</taxon>
        <taxon>Pleionea</taxon>
    </lineage>
</organism>
<dbReference type="NCBIfam" id="NF001659">
    <property type="entry name" value="PRK00430.1"/>
    <property type="match status" value="1"/>
</dbReference>
<evidence type="ECO:0000256" key="3">
    <source>
        <dbReference type="ARBA" id="ARBA00029540"/>
    </source>
</evidence>
<dbReference type="PIRSF" id="PIRSF002097">
    <property type="entry name" value="DNA-binding_Fis"/>
    <property type="match status" value="1"/>
</dbReference>
<evidence type="ECO:0000256" key="1">
    <source>
        <dbReference type="ARBA" id="ARBA00008559"/>
    </source>
</evidence>
<evidence type="ECO:0000313" key="6">
    <source>
        <dbReference type="Proteomes" id="UP001239782"/>
    </source>
</evidence>
<evidence type="ECO:0000259" key="4">
    <source>
        <dbReference type="Pfam" id="PF02954"/>
    </source>
</evidence>
<dbReference type="GO" id="GO:0006355">
    <property type="term" value="P:regulation of DNA-templated transcription"/>
    <property type="evidence" value="ECO:0007669"/>
    <property type="project" value="InterPro"/>
</dbReference>
<comment type="similarity">
    <text evidence="1">Belongs to the transcriptional regulatory Fis family.</text>
</comment>
<dbReference type="KEGG" id="plei:Q9312_11430"/>
<keyword evidence="2 5" id="KW-0238">DNA-binding</keyword>
<name>A0AA51RQT3_9GAMM</name>
<dbReference type="PRINTS" id="PR01591">
    <property type="entry name" value="DNABINDNGFIS"/>
</dbReference>
<gene>
    <name evidence="5" type="primary">fis</name>
    <name evidence="5" type="ORF">Q9312_11430</name>
</gene>
<dbReference type="InterPro" id="IPR002197">
    <property type="entry name" value="HTH_Fis"/>
</dbReference>
<dbReference type="InterPro" id="IPR005412">
    <property type="entry name" value="Fis_DNA-bd"/>
</dbReference>
<feature type="domain" description="DNA binding HTH" evidence="4">
    <location>
        <begin position="55"/>
        <end position="94"/>
    </location>
</feature>
<protein>
    <recommendedName>
        <fullName evidence="3">Putative Fis-like DNA-binding protein</fullName>
    </recommendedName>
</protein>
<dbReference type="Pfam" id="PF02954">
    <property type="entry name" value="HTH_8"/>
    <property type="match status" value="1"/>
</dbReference>
<accession>A0AA51RQT3</accession>
<dbReference type="PRINTS" id="PR01590">
    <property type="entry name" value="HTHFIS"/>
</dbReference>
<dbReference type="Gene3D" id="1.10.10.60">
    <property type="entry name" value="Homeodomain-like"/>
    <property type="match status" value="1"/>
</dbReference>
<dbReference type="PANTHER" id="PTHR47918:SF1">
    <property type="entry name" value="DNA-BINDING PROTEIN FIS"/>
    <property type="match status" value="1"/>
</dbReference>